<name>A0AAV5GNA1_9BASI</name>
<keyword evidence="2" id="KW-0336">GPI-anchor</keyword>
<protein>
    <recommendedName>
        <fullName evidence="4">NodB homology domain-containing protein</fullName>
    </recommendedName>
</protein>
<evidence type="ECO:0000256" key="3">
    <source>
        <dbReference type="ARBA" id="ARBA00023288"/>
    </source>
</evidence>
<dbReference type="InterPro" id="IPR011330">
    <property type="entry name" value="Glyco_hydro/deAcase_b/a-brl"/>
</dbReference>
<evidence type="ECO:0000259" key="4">
    <source>
        <dbReference type="Pfam" id="PF01522"/>
    </source>
</evidence>
<dbReference type="Proteomes" id="UP001342314">
    <property type="component" value="Unassembled WGS sequence"/>
</dbReference>
<comment type="subcellular location">
    <subcellularLocation>
        <location evidence="1">Cell membrane</location>
        <topology evidence="1">Lipid-anchor</topology>
        <topology evidence="1">GPI-anchor</topology>
    </subcellularLocation>
</comment>
<evidence type="ECO:0000313" key="6">
    <source>
        <dbReference type="Proteomes" id="UP001342314"/>
    </source>
</evidence>
<dbReference type="InterPro" id="IPR002509">
    <property type="entry name" value="NODB_dom"/>
</dbReference>
<keyword evidence="2" id="KW-0325">Glycoprotein</keyword>
<gene>
    <name evidence="5" type="ORF">Rhopal_004430-T1</name>
</gene>
<dbReference type="Gene3D" id="3.20.20.370">
    <property type="entry name" value="Glycoside hydrolase/deacetylase"/>
    <property type="match status" value="1"/>
</dbReference>
<dbReference type="SUPFAM" id="SSF88713">
    <property type="entry name" value="Glycoside hydrolase/deacetylase"/>
    <property type="match status" value="1"/>
</dbReference>
<comment type="caution">
    <text evidence="5">The sequence shown here is derived from an EMBL/GenBank/DDBJ whole genome shotgun (WGS) entry which is preliminary data.</text>
</comment>
<evidence type="ECO:0000256" key="2">
    <source>
        <dbReference type="ARBA" id="ARBA00022622"/>
    </source>
</evidence>
<keyword evidence="3" id="KW-0449">Lipoprotein</keyword>
<dbReference type="PANTHER" id="PTHR43123">
    <property type="entry name" value="POLYSACCHARIDE DEACETYLASE-RELATED"/>
    <property type="match status" value="1"/>
</dbReference>
<evidence type="ECO:0000313" key="5">
    <source>
        <dbReference type="EMBL" id="GJN91409.1"/>
    </source>
</evidence>
<accession>A0AAV5GNA1</accession>
<dbReference type="GO" id="GO:0005886">
    <property type="term" value="C:plasma membrane"/>
    <property type="evidence" value="ECO:0007669"/>
    <property type="project" value="UniProtKB-SubCell"/>
</dbReference>
<dbReference type="GO" id="GO:0005975">
    <property type="term" value="P:carbohydrate metabolic process"/>
    <property type="evidence" value="ECO:0007669"/>
    <property type="project" value="InterPro"/>
</dbReference>
<dbReference type="AlphaFoldDB" id="A0AAV5GNA1"/>
<evidence type="ECO:0000256" key="1">
    <source>
        <dbReference type="ARBA" id="ARBA00004609"/>
    </source>
</evidence>
<keyword evidence="2" id="KW-0472">Membrane</keyword>
<proteinExistence type="predicted"/>
<sequence>MPHATAQEDPYNFSMAWAERDSYGYGRNPPNPHWPNGAKVAVNFVLNYEEGGERTIEDGDAAAETNGQEMPGLPAKAGARAPDIESQFDFGSRVGIWRILDLFEGHGIPITFYAVARAFEAAMENGHEVASHCYRWLPHHEMEPAEEEELIRKAVQSFRKTSKVPCGWFYGRPSANSCALVEKVYKEEGEEFLYWADYYADELPVWTCRPTHVSEESKEGLLLMPYNLHNNDFKLWHGQYGSAELWARNCVDSVKTVIDEAKAGKRHGYITIPLHTRWFVLLSRTILLVIVEHPGRFQALKRMVEDIVAMGDVWFATRESIARHWIKEYPYGSLPKRKPTHEKIA</sequence>
<reference evidence="5 6" key="1">
    <citation type="submission" date="2021-12" db="EMBL/GenBank/DDBJ databases">
        <title>High titer production of polyol ester of fatty acids by Rhodotorula paludigena BS15 towards product separation-free biomass refinery.</title>
        <authorList>
            <person name="Mano J."/>
            <person name="Ono H."/>
            <person name="Tanaka T."/>
            <person name="Naito K."/>
            <person name="Sushida H."/>
            <person name="Ike M."/>
            <person name="Tokuyasu K."/>
            <person name="Kitaoka M."/>
        </authorList>
    </citation>
    <scope>NUCLEOTIDE SEQUENCE [LARGE SCALE GENOMIC DNA]</scope>
    <source>
        <strain evidence="5 6">BS15</strain>
    </source>
</reference>
<feature type="domain" description="NodB homology" evidence="4">
    <location>
        <begin position="83"/>
        <end position="169"/>
    </location>
</feature>
<dbReference type="GO" id="GO:0098552">
    <property type="term" value="C:side of membrane"/>
    <property type="evidence" value="ECO:0007669"/>
    <property type="project" value="UniProtKB-KW"/>
</dbReference>
<keyword evidence="6" id="KW-1185">Reference proteome</keyword>
<dbReference type="EMBL" id="BQKY01000008">
    <property type="protein sequence ID" value="GJN91409.1"/>
    <property type="molecule type" value="Genomic_DNA"/>
</dbReference>
<dbReference type="Pfam" id="PF01522">
    <property type="entry name" value="Polysacc_deac_1"/>
    <property type="match status" value="1"/>
</dbReference>
<dbReference type="PANTHER" id="PTHR43123:SF1">
    <property type="entry name" value="POLYSACCHARIDE DEACETYLASE-RELATED"/>
    <property type="match status" value="1"/>
</dbReference>
<dbReference type="GO" id="GO:0016810">
    <property type="term" value="F:hydrolase activity, acting on carbon-nitrogen (but not peptide) bonds"/>
    <property type="evidence" value="ECO:0007669"/>
    <property type="project" value="InterPro"/>
</dbReference>
<organism evidence="5 6">
    <name type="scientific">Rhodotorula paludigena</name>
    <dbReference type="NCBI Taxonomy" id="86838"/>
    <lineage>
        <taxon>Eukaryota</taxon>
        <taxon>Fungi</taxon>
        <taxon>Dikarya</taxon>
        <taxon>Basidiomycota</taxon>
        <taxon>Pucciniomycotina</taxon>
        <taxon>Microbotryomycetes</taxon>
        <taxon>Sporidiobolales</taxon>
        <taxon>Sporidiobolaceae</taxon>
        <taxon>Rhodotorula</taxon>
    </lineage>
</organism>